<organism evidence="1 2">
    <name type="scientific">Chitinophaga parva</name>
    <dbReference type="NCBI Taxonomy" id="2169414"/>
    <lineage>
        <taxon>Bacteria</taxon>
        <taxon>Pseudomonadati</taxon>
        <taxon>Bacteroidota</taxon>
        <taxon>Chitinophagia</taxon>
        <taxon>Chitinophagales</taxon>
        <taxon>Chitinophagaceae</taxon>
        <taxon>Chitinophaga</taxon>
    </lineage>
</organism>
<evidence type="ECO:0000313" key="1">
    <source>
        <dbReference type="EMBL" id="PUZ25598.1"/>
    </source>
</evidence>
<dbReference type="PANTHER" id="PTHR39441">
    <property type="entry name" value="DUF2252 DOMAIN-CONTAINING PROTEIN"/>
    <property type="match status" value="1"/>
</dbReference>
<dbReference type="Pfam" id="PF10009">
    <property type="entry name" value="DUF2252"/>
    <property type="match status" value="1"/>
</dbReference>
<gene>
    <name evidence="1" type="ORF">DCC81_15090</name>
</gene>
<comment type="caution">
    <text evidence="1">The sequence shown here is derived from an EMBL/GenBank/DDBJ whole genome shotgun (WGS) entry which is preliminary data.</text>
</comment>
<reference evidence="1 2" key="1">
    <citation type="submission" date="2018-04" db="EMBL/GenBank/DDBJ databases">
        <title>Chitinophaga fuyangensis sp. nov., isolated from soil in a chemical factory.</title>
        <authorList>
            <person name="Chen K."/>
        </authorList>
    </citation>
    <scope>NUCLEOTIDE SEQUENCE [LARGE SCALE GENOMIC DNA]</scope>
    <source>
        <strain evidence="1 2">LY-1</strain>
    </source>
</reference>
<dbReference type="EMBL" id="QCYK01000002">
    <property type="protein sequence ID" value="PUZ25598.1"/>
    <property type="molecule type" value="Genomic_DNA"/>
</dbReference>
<dbReference type="RefSeq" id="WP_108687438.1">
    <property type="nucleotide sequence ID" value="NZ_QCYK01000002.1"/>
</dbReference>
<evidence type="ECO:0000313" key="2">
    <source>
        <dbReference type="Proteomes" id="UP000244450"/>
    </source>
</evidence>
<sequence>MPNVYERIQAFNKNREPQLAALKYKLLSLDPFRFFRGTDHLFYEDLAVGQNWEDKSRIWISGDLHLENFGSYKGDNRVVYFDINDFDEALMAPPTWEVVRLLTSIYVGGQSVNYDVQTAGALCKIYLDAYLQVLNSGKPLVIEKETADGLLAFFLDQVRQRKTRDLVRSRTVQRRDGLQLLIDDQKVKALPGERRQQLLSFFKNWFVQAPGMEKFQVEDVAYRIAGTGSVGLQRYVLLVQEPATGKYRLLDVKEATPSSVLPYVKLAQPPWPSEAARVINLQKRLQHVSPAMLHAVHMEQKDFVLKELQPSADRMDLLLCKGKLNKLSRILETMAHVTASGQLRCTGRQGSDIADDMINFAQQADNWKTAVLDYAARYAQQVHADYEAYCKAYKG</sequence>
<protein>
    <submittedName>
        <fullName evidence="1">DUF2252 domain-containing protein</fullName>
    </submittedName>
</protein>
<dbReference type="Proteomes" id="UP000244450">
    <property type="component" value="Unassembled WGS sequence"/>
</dbReference>
<dbReference type="InterPro" id="IPR018721">
    <property type="entry name" value="DUF2252"/>
</dbReference>
<keyword evidence="2" id="KW-1185">Reference proteome</keyword>
<dbReference type="PANTHER" id="PTHR39441:SF1">
    <property type="entry name" value="DUF2252 DOMAIN-CONTAINING PROTEIN"/>
    <property type="match status" value="1"/>
</dbReference>
<accession>A0A2T7BH46</accession>
<name>A0A2T7BH46_9BACT</name>
<proteinExistence type="predicted"/>
<dbReference type="OrthoDB" id="1491115at2"/>
<dbReference type="AlphaFoldDB" id="A0A2T7BH46"/>